<feature type="transmembrane region" description="Helical" evidence="6">
    <location>
        <begin position="96"/>
        <end position="117"/>
    </location>
</feature>
<evidence type="ECO:0000256" key="3">
    <source>
        <dbReference type="ARBA" id="ARBA00022692"/>
    </source>
</evidence>
<dbReference type="Pfam" id="PF03739">
    <property type="entry name" value="LptF_LptG"/>
    <property type="match status" value="1"/>
</dbReference>
<evidence type="ECO:0000313" key="7">
    <source>
        <dbReference type="EMBL" id="GAH25472.1"/>
    </source>
</evidence>
<keyword evidence="4 6" id="KW-1133">Transmembrane helix</keyword>
<organism evidence="7">
    <name type="scientific">marine sediment metagenome</name>
    <dbReference type="NCBI Taxonomy" id="412755"/>
    <lineage>
        <taxon>unclassified sequences</taxon>
        <taxon>metagenomes</taxon>
        <taxon>ecological metagenomes</taxon>
    </lineage>
</organism>
<accession>X1DYZ0</accession>
<feature type="non-terminal residue" evidence="7">
    <location>
        <position position="267"/>
    </location>
</feature>
<dbReference type="GO" id="GO:0015920">
    <property type="term" value="P:lipopolysaccharide transport"/>
    <property type="evidence" value="ECO:0007669"/>
    <property type="project" value="TreeGrafter"/>
</dbReference>
<dbReference type="PANTHER" id="PTHR33529:SF6">
    <property type="entry name" value="YJGP_YJGQ FAMILY PERMEASE"/>
    <property type="match status" value="1"/>
</dbReference>
<evidence type="ECO:0000256" key="5">
    <source>
        <dbReference type="ARBA" id="ARBA00023136"/>
    </source>
</evidence>
<protein>
    <recommendedName>
        <fullName evidence="8">YjgP/YjgQ family permease</fullName>
    </recommendedName>
</protein>
<name>X1DYZ0_9ZZZZ</name>
<evidence type="ECO:0000256" key="1">
    <source>
        <dbReference type="ARBA" id="ARBA00004651"/>
    </source>
</evidence>
<dbReference type="AlphaFoldDB" id="X1DYZ0"/>
<reference evidence="7" key="1">
    <citation type="journal article" date="2014" name="Front. Microbiol.">
        <title>High frequency of phylogenetically diverse reductive dehalogenase-homologous genes in deep subseafloor sedimentary metagenomes.</title>
        <authorList>
            <person name="Kawai M."/>
            <person name="Futagami T."/>
            <person name="Toyoda A."/>
            <person name="Takaki Y."/>
            <person name="Nishi S."/>
            <person name="Hori S."/>
            <person name="Arai W."/>
            <person name="Tsubouchi T."/>
            <person name="Morono Y."/>
            <person name="Uchiyama I."/>
            <person name="Ito T."/>
            <person name="Fujiyama A."/>
            <person name="Inagaki F."/>
            <person name="Takami H."/>
        </authorList>
    </citation>
    <scope>NUCLEOTIDE SEQUENCE</scope>
    <source>
        <strain evidence="7">Expedition CK06-06</strain>
    </source>
</reference>
<dbReference type="EMBL" id="BARU01003606">
    <property type="protein sequence ID" value="GAH25472.1"/>
    <property type="molecule type" value="Genomic_DNA"/>
</dbReference>
<sequence length="267" mass="31554">MKILDKYLLVEFLKALFFILIAFIFIFVIVDLFDDLSKFIEKKVAIFDIFLFYLYQVPSIAILVFPVAVLLSLFFSLGMMAKHFEILALKANGISLYRIFLTYLLAGFAMSFIVILVNEIGVPYANEKVRDHKRTKINKLPPIDYRLQNNLKYLGENGYIYSIKTYDGRKKEIRRVSVLKFSEGNRLVRRIDAKIGIWKDDVWEFQDGYVRVFTDTLNQRVIRFKNREFPELKEKPADFSRRVKSLDEMKYSEVKGYVKKLKEDWQG</sequence>
<comment type="subcellular location">
    <subcellularLocation>
        <location evidence="1">Cell membrane</location>
        <topology evidence="1">Multi-pass membrane protein</topology>
    </subcellularLocation>
</comment>
<keyword evidence="2" id="KW-1003">Cell membrane</keyword>
<comment type="caution">
    <text evidence="7">The sequence shown here is derived from an EMBL/GenBank/DDBJ whole genome shotgun (WGS) entry which is preliminary data.</text>
</comment>
<gene>
    <name evidence="7" type="ORF">S03H2_07712</name>
</gene>
<keyword evidence="3 6" id="KW-0812">Transmembrane</keyword>
<dbReference type="GO" id="GO:0043190">
    <property type="term" value="C:ATP-binding cassette (ABC) transporter complex"/>
    <property type="evidence" value="ECO:0007669"/>
    <property type="project" value="TreeGrafter"/>
</dbReference>
<proteinExistence type="predicted"/>
<evidence type="ECO:0000256" key="6">
    <source>
        <dbReference type="SAM" id="Phobius"/>
    </source>
</evidence>
<feature type="transmembrane region" description="Helical" evidence="6">
    <location>
        <begin position="53"/>
        <end position="75"/>
    </location>
</feature>
<evidence type="ECO:0000256" key="2">
    <source>
        <dbReference type="ARBA" id="ARBA00022475"/>
    </source>
</evidence>
<dbReference type="InterPro" id="IPR005495">
    <property type="entry name" value="LptG/LptF_permease"/>
</dbReference>
<dbReference type="PANTHER" id="PTHR33529">
    <property type="entry name" value="SLR0882 PROTEIN-RELATED"/>
    <property type="match status" value="1"/>
</dbReference>
<feature type="transmembrane region" description="Helical" evidence="6">
    <location>
        <begin position="12"/>
        <end position="33"/>
    </location>
</feature>
<evidence type="ECO:0000256" key="4">
    <source>
        <dbReference type="ARBA" id="ARBA00022989"/>
    </source>
</evidence>
<keyword evidence="5 6" id="KW-0472">Membrane</keyword>
<evidence type="ECO:0008006" key="8">
    <source>
        <dbReference type="Google" id="ProtNLM"/>
    </source>
</evidence>